<dbReference type="GO" id="GO:0006313">
    <property type="term" value="P:DNA transposition"/>
    <property type="evidence" value="ECO:0007669"/>
    <property type="project" value="UniProtKB-UniRule"/>
</dbReference>
<evidence type="ECO:0000259" key="14">
    <source>
        <dbReference type="PROSITE" id="PS51900"/>
    </source>
</evidence>
<keyword evidence="6 11" id="KW-0159">Chromosome partition</keyword>
<evidence type="ECO:0000313" key="16">
    <source>
        <dbReference type="Proteomes" id="UP000295830"/>
    </source>
</evidence>
<dbReference type="EMBL" id="SOAX01000001">
    <property type="protein sequence ID" value="TDT44331.1"/>
    <property type="molecule type" value="Genomic_DNA"/>
</dbReference>
<dbReference type="AlphaFoldDB" id="A0A4R7K0M6"/>
<dbReference type="GO" id="GO:0007059">
    <property type="term" value="P:chromosome segregation"/>
    <property type="evidence" value="ECO:0007669"/>
    <property type="project" value="UniProtKB-UniRule"/>
</dbReference>
<evidence type="ECO:0000256" key="7">
    <source>
        <dbReference type="ARBA" id="ARBA00022908"/>
    </source>
</evidence>
<dbReference type="PROSITE" id="PS51898">
    <property type="entry name" value="TYR_RECOMBINASE"/>
    <property type="match status" value="1"/>
</dbReference>
<dbReference type="Gene3D" id="1.10.443.10">
    <property type="entry name" value="Intergrase catalytic core"/>
    <property type="match status" value="1"/>
</dbReference>
<gene>
    <name evidence="11" type="primary">xerC</name>
    <name evidence="15" type="ORF">DES49_0433</name>
</gene>
<feature type="active site" evidence="11">
    <location>
        <position position="184"/>
    </location>
</feature>
<proteinExistence type="inferred from homology"/>
<dbReference type="Proteomes" id="UP000295830">
    <property type="component" value="Unassembled WGS sequence"/>
</dbReference>
<dbReference type="InterPro" id="IPR023009">
    <property type="entry name" value="Tyrosine_recombinase_XerC/XerD"/>
</dbReference>
<comment type="subcellular location">
    <subcellularLocation>
        <location evidence="1 11">Cytoplasm</location>
    </subcellularLocation>
</comment>
<feature type="active site" description="O-(3'-phospho-DNA)-tyrosine intermediate" evidence="11">
    <location>
        <position position="288"/>
    </location>
</feature>
<feature type="domain" description="Tyr recombinase" evidence="13">
    <location>
        <begin position="121"/>
        <end position="301"/>
    </location>
</feature>
<feature type="region of interest" description="Disordered" evidence="12">
    <location>
        <begin position="303"/>
        <end position="328"/>
    </location>
</feature>
<dbReference type="SUPFAM" id="SSF56349">
    <property type="entry name" value="DNA breaking-rejoining enzymes"/>
    <property type="match status" value="1"/>
</dbReference>
<feature type="active site" evidence="11">
    <location>
        <position position="253"/>
    </location>
</feature>
<feature type="active site" evidence="11">
    <location>
        <position position="160"/>
    </location>
</feature>
<evidence type="ECO:0000256" key="8">
    <source>
        <dbReference type="ARBA" id="ARBA00023125"/>
    </source>
</evidence>
<dbReference type="GO" id="GO:0005737">
    <property type="term" value="C:cytoplasm"/>
    <property type="evidence" value="ECO:0007669"/>
    <property type="project" value="UniProtKB-SubCell"/>
</dbReference>
<evidence type="ECO:0000313" key="15">
    <source>
        <dbReference type="EMBL" id="TDT44331.1"/>
    </source>
</evidence>
<evidence type="ECO:0000256" key="1">
    <source>
        <dbReference type="ARBA" id="ARBA00004496"/>
    </source>
</evidence>
<accession>A0A4R7K0M6</accession>
<feature type="active site" evidence="11">
    <location>
        <position position="279"/>
    </location>
</feature>
<dbReference type="OrthoDB" id="9801717at2"/>
<dbReference type="InterPro" id="IPR011931">
    <property type="entry name" value="Recomb_XerC"/>
</dbReference>
<dbReference type="RefSeq" id="WP_133734721.1">
    <property type="nucleotide sequence ID" value="NZ_SOAX01000001.1"/>
</dbReference>
<keyword evidence="7 11" id="KW-0229">DNA integration</keyword>
<keyword evidence="10 11" id="KW-0131">Cell cycle</keyword>
<dbReference type="Pfam" id="PF00589">
    <property type="entry name" value="Phage_integrase"/>
    <property type="match status" value="1"/>
</dbReference>
<dbReference type="InterPro" id="IPR010998">
    <property type="entry name" value="Integrase_recombinase_N"/>
</dbReference>
<keyword evidence="9 11" id="KW-0233">DNA recombination</keyword>
<comment type="caution">
    <text evidence="15">The sequence shown here is derived from an EMBL/GenBank/DDBJ whole genome shotgun (WGS) entry which is preliminary data.</text>
</comment>
<keyword evidence="5 11" id="KW-0132">Cell division</keyword>
<dbReference type="NCBIfam" id="TIGR02224">
    <property type="entry name" value="recomb_XerC"/>
    <property type="match status" value="1"/>
</dbReference>
<evidence type="ECO:0000256" key="9">
    <source>
        <dbReference type="ARBA" id="ARBA00023172"/>
    </source>
</evidence>
<dbReference type="NCBIfam" id="NF001399">
    <property type="entry name" value="PRK00283.1"/>
    <property type="match status" value="1"/>
</dbReference>
<keyword evidence="8 11" id="KW-0238">DNA-binding</keyword>
<keyword evidence="16" id="KW-1185">Reference proteome</keyword>
<dbReference type="GO" id="GO:0003677">
    <property type="term" value="F:DNA binding"/>
    <property type="evidence" value="ECO:0007669"/>
    <property type="project" value="UniProtKB-UniRule"/>
</dbReference>
<dbReference type="InterPro" id="IPR011010">
    <property type="entry name" value="DNA_brk_join_enz"/>
</dbReference>
<dbReference type="GO" id="GO:0051301">
    <property type="term" value="P:cell division"/>
    <property type="evidence" value="ECO:0007669"/>
    <property type="project" value="UniProtKB-UniRule"/>
</dbReference>
<evidence type="ECO:0000259" key="13">
    <source>
        <dbReference type="PROSITE" id="PS51898"/>
    </source>
</evidence>
<evidence type="ECO:0000256" key="10">
    <source>
        <dbReference type="ARBA" id="ARBA00023306"/>
    </source>
</evidence>
<reference evidence="15 16" key="1">
    <citation type="submission" date="2019-03" db="EMBL/GenBank/DDBJ databases">
        <title>Genomic Encyclopedia of Type Strains, Phase IV (KMG-IV): sequencing the most valuable type-strain genomes for metagenomic binning, comparative biology and taxonomic classification.</title>
        <authorList>
            <person name="Goeker M."/>
        </authorList>
    </citation>
    <scope>NUCLEOTIDE SEQUENCE [LARGE SCALE GENOMIC DNA]</scope>
    <source>
        <strain evidence="15 16">DSM 15505</strain>
    </source>
</reference>
<evidence type="ECO:0000256" key="11">
    <source>
        <dbReference type="HAMAP-Rule" id="MF_01808"/>
    </source>
</evidence>
<comment type="similarity">
    <text evidence="2 11">Belongs to the 'phage' integrase family. XerC subfamily.</text>
</comment>
<dbReference type="PANTHER" id="PTHR30349:SF81">
    <property type="entry name" value="TYROSINE RECOMBINASE XERC"/>
    <property type="match status" value="1"/>
</dbReference>
<dbReference type="Pfam" id="PF02899">
    <property type="entry name" value="Phage_int_SAM_1"/>
    <property type="match status" value="1"/>
</dbReference>
<dbReference type="InterPro" id="IPR002104">
    <property type="entry name" value="Integrase_catalytic"/>
</dbReference>
<dbReference type="InterPro" id="IPR044068">
    <property type="entry name" value="CB"/>
</dbReference>
<dbReference type="InterPro" id="IPR013762">
    <property type="entry name" value="Integrase-like_cat_sf"/>
</dbReference>
<dbReference type="PANTHER" id="PTHR30349">
    <property type="entry name" value="PHAGE INTEGRASE-RELATED"/>
    <property type="match status" value="1"/>
</dbReference>
<feature type="compositionally biased region" description="Basic residues" evidence="12">
    <location>
        <begin position="305"/>
        <end position="315"/>
    </location>
</feature>
<feature type="active site" evidence="11">
    <location>
        <position position="256"/>
    </location>
</feature>
<organism evidence="15 16">
    <name type="scientific">Halospina denitrificans</name>
    <dbReference type="NCBI Taxonomy" id="332522"/>
    <lineage>
        <taxon>Bacteria</taxon>
        <taxon>Pseudomonadati</taxon>
        <taxon>Pseudomonadota</taxon>
        <taxon>Gammaproteobacteria</taxon>
        <taxon>Halospina</taxon>
    </lineage>
</organism>
<dbReference type="InterPro" id="IPR050090">
    <property type="entry name" value="Tyrosine_recombinase_XerCD"/>
</dbReference>
<protein>
    <recommendedName>
        <fullName evidence="3 11">Tyrosine recombinase XerC</fullName>
    </recommendedName>
</protein>
<evidence type="ECO:0000256" key="12">
    <source>
        <dbReference type="SAM" id="MobiDB-lite"/>
    </source>
</evidence>
<evidence type="ECO:0000256" key="5">
    <source>
        <dbReference type="ARBA" id="ARBA00022618"/>
    </source>
</evidence>
<feature type="domain" description="Core-binding (CB)" evidence="14">
    <location>
        <begin position="14"/>
        <end position="100"/>
    </location>
</feature>
<evidence type="ECO:0000256" key="4">
    <source>
        <dbReference type="ARBA" id="ARBA00022490"/>
    </source>
</evidence>
<name>A0A4R7K0M6_9GAMM</name>
<comment type="function">
    <text evidence="11">Site-specific tyrosine recombinase, which acts by catalyzing the cutting and rejoining of the recombining DNA molecules. The XerC-XerD complex is essential to convert dimers of the bacterial chromosome into monomers to permit their segregation at cell division. It also contributes to the segregational stability of plasmids.</text>
</comment>
<dbReference type="GO" id="GO:0009037">
    <property type="term" value="F:tyrosine-based site-specific recombinase activity"/>
    <property type="evidence" value="ECO:0007669"/>
    <property type="project" value="UniProtKB-UniRule"/>
</dbReference>
<dbReference type="PROSITE" id="PS51900">
    <property type="entry name" value="CB"/>
    <property type="match status" value="1"/>
</dbReference>
<evidence type="ECO:0000256" key="3">
    <source>
        <dbReference type="ARBA" id="ARBA00015804"/>
    </source>
</evidence>
<comment type="subunit">
    <text evidence="11">Forms a cyclic heterotetrameric complex composed of two molecules of XerC and two molecules of XerD.</text>
</comment>
<dbReference type="InterPro" id="IPR004107">
    <property type="entry name" value="Integrase_SAM-like_N"/>
</dbReference>
<dbReference type="HAMAP" id="MF_01808">
    <property type="entry name" value="Recomb_XerC_XerD"/>
    <property type="match status" value="1"/>
</dbReference>
<sequence>MASEPVSPRDASSAERDADIRRFLGYLASEKRSSGNTCEHYGRDLDRLAEWCREQGIESWSQLSQHHIRRYAAIQARRGCAARTIARHLSSIRRFFTFLIREGRQADNPALDVRPPRNQRPLPGVMDVDQMSRLLEQTPEDPLEVRDHAMMELMYSSGLRLAELVSLDRYDVDPEGATIRVTGKGNKTRIVPVGSSALKALADWCRIRTQLVSADEPAVFVSRHGTRIHRRTVQARLRRWGQHYDSEQGIHPHLMRHSFASHILESSGDLRAVQELLGHADIATTQIYTHLDFQHLANVYDQAHPRARSRRRGAARTRQPDQGEGDSQ</sequence>
<evidence type="ECO:0000256" key="2">
    <source>
        <dbReference type="ARBA" id="ARBA00006657"/>
    </source>
</evidence>
<dbReference type="CDD" id="cd00798">
    <property type="entry name" value="INT_XerDC_C"/>
    <property type="match status" value="1"/>
</dbReference>
<dbReference type="Gene3D" id="1.10.150.130">
    <property type="match status" value="1"/>
</dbReference>
<keyword evidence="4 11" id="KW-0963">Cytoplasm</keyword>
<evidence type="ECO:0000256" key="6">
    <source>
        <dbReference type="ARBA" id="ARBA00022829"/>
    </source>
</evidence>